<protein>
    <submittedName>
        <fullName evidence="2">Uncharacterized protein</fullName>
    </submittedName>
</protein>
<organism evidence="2 3">
    <name type="scientific">Sporothrix epigloea</name>
    <dbReference type="NCBI Taxonomy" id="1892477"/>
    <lineage>
        <taxon>Eukaryota</taxon>
        <taxon>Fungi</taxon>
        <taxon>Dikarya</taxon>
        <taxon>Ascomycota</taxon>
        <taxon>Pezizomycotina</taxon>
        <taxon>Sordariomycetes</taxon>
        <taxon>Sordariomycetidae</taxon>
        <taxon>Ophiostomatales</taxon>
        <taxon>Ophiostomataceae</taxon>
        <taxon>Sporothrix</taxon>
    </lineage>
</organism>
<proteinExistence type="predicted"/>
<evidence type="ECO:0000313" key="2">
    <source>
        <dbReference type="EMBL" id="CAK7272710.1"/>
    </source>
</evidence>
<dbReference type="EMBL" id="CAWUOM010000114">
    <property type="protein sequence ID" value="CAK7272710.1"/>
    <property type="molecule type" value="Genomic_DNA"/>
</dbReference>
<reference evidence="2 3" key="1">
    <citation type="submission" date="2024-01" db="EMBL/GenBank/DDBJ databases">
        <authorList>
            <person name="Allen C."/>
            <person name="Tagirdzhanova G."/>
        </authorList>
    </citation>
    <scope>NUCLEOTIDE SEQUENCE [LARGE SCALE GENOMIC DNA]</scope>
    <source>
        <strain evidence="2 3">CBS 573.63</strain>
    </source>
</reference>
<gene>
    <name evidence="2" type="ORF">SEPCBS57363_005283</name>
</gene>
<feature type="compositionally biased region" description="Basic and acidic residues" evidence="1">
    <location>
        <begin position="257"/>
        <end position="270"/>
    </location>
</feature>
<comment type="caution">
    <text evidence="2">The sequence shown here is derived from an EMBL/GenBank/DDBJ whole genome shotgun (WGS) entry which is preliminary data.</text>
</comment>
<dbReference type="Proteomes" id="UP001642501">
    <property type="component" value="Unassembled WGS sequence"/>
</dbReference>
<evidence type="ECO:0000313" key="3">
    <source>
        <dbReference type="Proteomes" id="UP001642501"/>
    </source>
</evidence>
<accession>A0ABP0E0L9</accession>
<evidence type="ECO:0000256" key="1">
    <source>
        <dbReference type="SAM" id="MobiDB-lite"/>
    </source>
</evidence>
<sequence length="361" mass="39231">MSCINSPPVYHQSQHCSPIAQHQPTADFNTANHGCSSPLPMNHSIIMDKTASIPAYTAAAPVQSPLPRPASVHAQAPLPAAQPAPPTAPVPVDLPAASPPPLLRMAYLPVPCCSPVCKINHTGWALTSSLTGPEMESFDMTKLLFDRYEALFQQLAAVDAELRACRSPQTPIRPNFARKPQNGHKVTPAAVPVVTATPVSAAAAVAVELAAAQSKQAQALFANSQPATAACTQQNNPRPRPAAVTKPGAPAKAYGPRHNEIKPSHHKTADRTGAGRGAIVRPERRETAARSLENKEERERILKEAGEEYLRMYTMMLHATDDENIREQKALVYRSRLQLEVARIEREFRLAKELGFMPWMD</sequence>
<name>A0ABP0E0L9_9PEZI</name>
<feature type="region of interest" description="Disordered" evidence="1">
    <location>
        <begin position="230"/>
        <end position="276"/>
    </location>
</feature>
<keyword evidence="3" id="KW-1185">Reference proteome</keyword>